<feature type="domain" description="Schlafen group 3-like DNA/RNA helicase" evidence="2">
    <location>
        <begin position="267"/>
        <end position="687"/>
    </location>
</feature>
<reference evidence="3 4" key="1">
    <citation type="submission" date="2019-01" db="EMBL/GenBank/DDBJ databases">
        <title>PMF-metabolizing Aryl O-demethylase.</title>
        <authorList>
            <person name="Kim M."/>
        </authorList>
    </citation>
    <scope>NUCLEOTIDE SEQUENCE [LARGE SCALE GENOMIC DNA]</scope>
    <source>
        <strain evidence="3 4">PMF1</strain>
    </source>
</reference>
<gene>
    <name evidence="3" type="ORF">PMF13cell1_03565</name>
</gene>
<evidence type="ECO:0000256" key="1">
    <source>
        <dbReference type="ARBA" id="ARBA00022801"/>
    </source>
</evidence>
<dbReference type="AlphaFoldDB" id="A0A4P6M115"/>
<dbReference type="InterPro" id="IPR011604">
    <property type="entry name" value="PDDEXK-like_dom_sf"/>
</dbReference>
<dbReference type="Gene3D" id="3.90.320.10">
    <property type="match status" value="1"/>
</dbReference>
<dbReference type="Gene3D" id="3.40.50.300">
    <property type="entry name" value="P-loop containing nucleotide triphosphate hydrolases"/>
    <property type="match status" value="1"/>
</dbReference>
<dbReference type="EMBL" id="CP035945">
    <property type="protein sequence ID" value="QBE98002.1"/>
    <property type="molecule type" value="Genomic_DNA"/>
</dbReference>
<dbReference type="Proteomes" id="UP000289794">
    <property type="component" value="Chromosome"/>
</dbReference>
<sequence length="701" mass="80933">MDYVRKTVFELLEINTHQRVMDFIRELIKHSEKRLIIQDSVLLNLVQTYYKNQRVTYAANTSDEKKKVMSWIDCLEFLQRFFAGKSELYGVKLCFEYHTPDNAWFDVVVLDNNRITILEFKSGESTNEDNLSDYEEQLDAYCNKMSHANVSVWQQFEKGLQARGFLVYTSEKMKNIGFQEKIVKVCEEFAEVVDGLSGTMDDVLETAVMNFDPDLDSSTLSAFINVLDEKVLNGIYIPDICKDRCIDIIDEDKDAQVKNIFVPKVNIIFVNGKPGSGKTGVALSLVSEYCKRRKDGKSSKRIRYATGNGNLYSLFNQAARNKKTAGTTAFVFSRIRELYKIDDIINNPSGHLEYRAKTKEDIIIIDEAQRMWSSEKIAFDHSSKKVGDQYINTYHYDRRTVLANGLSEPVMVLRDIYKGALESNKTKTVLFLIGNGQEIYTGEELGEDQIVQAIDVVSKLFENKVITRVYSSKQYEALGANIQDSSEENRGLFLHSEKRNKMCCEAGAMVDALLNNEKITTSGNIPFVVLGTKKDLNTKYFSIKKADPKAKQRLFIDSYDQKDICTYFETPKVAIKNTQLFDFFMNDLGAKMDYFATEFNAQGLETDYVYFVWGRRIKRIDNGWDVNTRNAGQIYYYYKEIEEFRRANPDLNIKAHNINEEIHKMIINAFRVLLTRAQKKTFIYVEDEVTRKYLLNYFSGK</sequence>
<keyword evidence="1" id="KW-0378">Hydrolase</keyword>
<dbReference type="Pfam" id="PF09848">
    <property type="entry name" value="SLFN-g3_helicase"/>
    <property type="match status" value="1"/>
</dbReference>
<evidence type="ECO:0000259" key="2">
    <source>
        <dbReference type="Pfam" id="PF09848"/>
    </source>
</evidence>
<dbReference type="InterPro" id="IPR027417">
    <property type="entry name" value="P-loop_NTPase"/>
</dbReference>
<dbReference type="InterPro" id="IPR018647">
    <property type="entry name" value="SLFN_3-like_DNA/RNA_helicase"/>
</dbReference>
<proteinExistence type="predicted"/>
<dbReference type="SUPFAM" id="SSF52540">
    <property type="entry name" value="P-loop containing nucleoside triphosphate hydrolases"/>
    <property type="match status" value="2"/>
</dbReference>
<name>A0A4P6M115_9FIRM</name>
<organism evidence="3 4">
    <name type="scientific">Blautia producta</name>
    <dbReference type="NCBI Taxonomy" id="33035"/>
    <lineage>
        <taxon>Bacteria</taxon>
        <taxon>Bacillati</taxon>
        <taxon>Bacillota</taxon>
        <taxon>Clostridia</taxon>
        <taxon>Lachnospirales</taxon>
        <taxon>Lachnospiraceae</taxon>
        <taxon>Blautia</taxon>
    </lineage>
</organism>
<dbReference type="RefSeq" id="WP_130181585.1">
    <property type="nucleotide sequence ID" value="NZ_CP035945.1"/>
</dbReference>
<evidence type="ECO:0000313" key="4">
    <source>
        <dbReference type="Proteomes" id="UP000289794"/>
    </source>
</evidence>
<accession>A0A4P6M115</accession>
<dbReference type="GO" id="GO:0016787">
    <property type="term" value="F:hydrolase activity"/>
    <property type="evidence" value="ECO:0007669"/>
    <property type="project" value="UniProtKB-KW"/>
</dbReference>
<evidence type="ECO:0000313" key="3">
    <source>
        <dbReference type="EMBL" id="QBE98002.1"/>
    </source>
</evidence>
<protein>
    <recommendedName>
        <fullName evidence="2">Schlafen group 3-like DNA/RNA helicase domain-containing protein</fullName>
    </recommendedName>
</protein>
<dbReference type="KEGG" id="bpro:PMF13cell1_03565"/>